<accession>A0A4V3RLI8</accession>
<evidence type="ECO:0000313" key="5">
    <source>
        <dbReference type="EMBL" id="TGY43640.1"/>
    </source>
</evidence>
<dbReference type="SUPFAM" id="SSF53335">
    <property type="entry name" value="S-adenosyl-L-methionine-dependent methyltransferases"/>
    <property type="match status" value="1"/>
</dbReference>
<dbReference type="InterPro" id="IPR001737">
    <property type="entry name" value="KsgA/Erm"/>
</dbReference>
<dbReference type="GO" id="GO:0032259">
    <property type="term" value="P:methylation"/>
    <property type="evidence" value="ECO:0007669"/>
    <property type="project" value="UniProtKB-KW"/>
</dbReference>
<evidence type="ECO:0000256" key="3">
    <source>
        <dbReference type="ARBA" id="ARBA00022691"/>
    </source>
</evidence>
<protein>
    <recommendedName>
        <fullName evidence="7">Spermidine synthase</fullName>
    </recommendedName>
</protein>
<dbReference type="Gene3D" id="3.40.50.150">
    <property type="entry name" value="Vaccinia Virus protein VP39"/>
    <property type="match status" value="1"/>
</dbReference>
<keyword evidence="4" id="KW-0694">RNA-binding</keyword>
<name>A0A4V3RLI8_9CLOT</name>
<evidence type="ECO:0008006" key="7">
    <source>
        <dbReference type="Google" id="ProtNLM"/>
    </source>
</evidence>
<evidence type="ECO:0000256" key="1">
    <source>
        <dbReference type="ARBA" id="ARBA00022603"/>
    </source>
</evidence>
<dbReference type="GO" id="GO:0003723">
    <property type="term" value="F:RNA binding"/>
    <property type="evidence" value="ECO:0007669"/>
    <property type="project" value="UniProtKB-KW"/>
</dbReference>
<keyword evidence="2" id="KW-0808">Transferase</keyword>
<dbReference type="Proteomes" id="UP000306888">
    <property type="component" value="Unassembled WGS sequence"/>
</dbReference>
<keyword evidence="1" id="KW-0489">Methyltransferase</keyword>
<evidence type="ECO:0000256" key="2">
    <source>
        <dbReference type="ARBA" id="ARBA00022679"/>
    </source>
</evidence>
<comment type="caution">
    <text evidence="5">The sequence shown here is derived from an EMBL/GenBank/DDBJ whole genome shotgun (WGS) entry which is preliminary data.</text>
</comment>
<evidence type="ECO:0000313" key="6">
    <source>
        <dbReference type="Proteomes" id="UP000306888"/>
    </source>
</evidence>
<dbReference type="RefSeq" id="WP_136004150.1">
    <property type="nucleotide sequence ID" value="NZ_SRYR01000001.1"/>
</dbReference>
<gene>
    <name evidence="5" type="ORF">E5347_02170</name>
</gene>
<evidence type="ECO:0000256" key="4">
    <source>
        <dbReference type="ARBA" id="ARBA00022884"/>
    </source>
</evidence>
<dbReference type="OrthoDB" id="1935097at2"/>
<dbReference type="GO" id="GO:0008168">
    <property type="term" value="F:methyltransferase activity"/>
    <property type="evidence" value="ECO:0007669"/>
    <property type="project" value="UniProtKB-KW"/>
</dbReference>
<sequence length="247" mass="29339">MKPYDFEYIKSKINEYNCLISAKKIGSFEIKNIKNPGEYIDGYMYRKKGNLDVSILELHGPDNIWMRISPMEIESSYMFIKYAKGVVGVVGLGLGYVVQELAKKEEVKKVVVYEKEKDIIDLYYSSFKENNKIEIINEDAFKAKGKKFDYFYVDIYEYKLHTKVVEDFKTFNNLHNIEEYFFWGLEHFLLSCRYEEIVWVYVPELWMDISKKIFVALQESDLLKHYNQLDETLVSEVLSKFKVVLDE</sequence>
<dbReference type="Pfam" id="PF00398">
    <property type="entry name" value="RrnaAD"/>
    <property type="match status" value="1"/>
</dbReference>
<dbReference type="InterPro" id="IPR029063">
    <property type="entry name" value="SAM-dependent_MTases_sf"/>
</dbReference>
<keyword evidence="3" id="KW-0949">S-adenosyl-L-methionine</keyword>
<organism evidence="5 6">
    <name type="scientific">Clostridium sartagoforme</name>
    <dbReference type="NCBI Taxonomy" id="84031"/>
    <lineage>
        <taxon>Bacteria</taxon>
        <taxon>Bacillati</taxon>
        <taxon>Bacillota</taxon>
        <taxon>Clostridia</taxon>
        <taxon>Eubacteriales</taxon>
        <taxon>Clostridiaceae</taxon>
        <taxon>Clostridium</taxon>
    </lineage>
</organism>
<keyword evidence="6" id="KW-1185">Reference proteome</keyword>
<dbReference type="EMBL" id="SRYR01000001">
    <property type="protein sequence ID" value="TGY43640.1"/>
    <property type="molecule type" value="Genomic_DNA"/>
</dbReference>
<proteinExistence type="predicted"/>
<reference evidence="5 6" key="1">
    <citation type="submission" date="2019-04" db="EMBL/GenBank/DDBJ databases">
        <title>Microbes associate with the intestines of laboratory mice.</title>
        <authorList>
            <person name="Navarre W."/>
            <person name="Wong E."/>
            <person name="Huang K."/>
            <person name="Tropini C."/>
            <person name="Ng K."/>
            <person name="Yu B."/>
        </authorList>
    </citation>
    <scope>NUCLEOTIDE SEQUENCE [LARGE SCALE GENOMIC DNA]</scope>
    <source>
        <strain evidence="5 6">NM50_B9-20</strain>
    </source>
</reference>
<dbReference type="AlphaFoldDB" id="A0A4V3RLI8"/>